<keyword evidence="3" id="KW-1185">Reference proteome</keyword>
<gene>
    <name evidence="2" type="ORF">HZZ13_13785</name>
</gene>
<evidence type="ECO:0000313" key="2">
    <source>
        <dbReference type="EMBL" id="MBH5398854.1"/>
    </source>
</evidence>
<comment type="caution">
    <text evidence="2">The sequence shown here is derived from an EMBL/GenBank/DDBJ whole genome shotgun (WGS) entry which is preliminary data.</text>
</comment>
<name>A0ABS0PPS6_9BRAD</name>
<proteinExistence type="predicted"/>
<sequence>MSDHRRKCERGLEVTVRTGIGAGRDSDTIAAAQQDDGLRNGSAHRA</sequence>
<protein>
    <submittedName>
        <fullName evidence="2">Uncharacterized protein</fullName>
    </submittedName>
</protein>
<dbReference type="Proteomes" id="UP000807370">
    <property type="component" value="Unassembled WGS sequence"/>
</dbReference>
<evidence type="ECO:0000256" key="1">
    <source>
        <dbReference type="SAM" id="MobiDB-lite"/>
    </source>
</evidence>
<evidence type="ECO:0000313" key="3">
    <source>
        <dbReference type="Proteomes" id="UP000807370"/>
    </source>
</evidence>
<dbReference type="EMBL" id="JACCHP010000007">
    <property type="protein sequence ID" value="MBH5398854.1"/>
    <property type="molecule type" value="Genomic_DNA"/>
</dbReference>
<feature type="region of interest" description="Disordered" evidence="1">
    <location>
        <begin position="19"/>
        <end position="46"/>
    </location>
</feature>
<reference evidence="2 3" key="1">
    <citation type="submission" date="2020-07" db="EMBL/GenBank/DDBJ databases">
        <title>Bradyrhizobium diversity isolated from nodules of indigenous legumes of Western Australia.</title>
        <authorList>
            <person name="Klepa M.S."/>
        </authorList>
    </citation>
    <scope>NUCLEOTIDE SEQUENCE [LARGE SCALE GENOMIC DNA]</scope>
    <source>
        <strain evidence="2 3">CNPSo 4010</strain>
    </source>
</reference>
<dbReference type="RefSeq" id="WP_197960113.1">
    <property type="nucleotide sequence ID" value="NZ_JACCHP010000007.1"/>
</dbReference>
<organism evidence="2 3">
    <name type="scientific">Bradyrhizobium agreste</name>
    <dbReference type="NCBI Taxonomy" id="2751811"/>
    <lineage>
        <taxon>Bacteria</taxon>
        <taxon>Pseudomonadati</taxon>
        <taxon>Pseudomonadota</taxon>
        <taxon>Alphaproteobacteria</taxon>
        <taxon>Hyphomicrobiales</taxon>
        <taxon>Nitrobacteraceae</taxon>
        <taxon>Bradyrhizobium</taxon>
    </lineage>
</organism>
<accession>A0ABS0PPS6</accession>